<evidence type="ECO:0000313" key="1">
    <source>
        <dbReference type="EMBL" id="GAA5095646.1"/>
    </source>
</evidence>
<evidence type="ECO:0008006" key="3">
    <source>
        <dbReference type="Google" id="ProtNLM"/>
    </source>
</evidence>
<gene>
    <name evidence="1" type="ORF">GCM10025760_28220</name>
</gene>
<name>A0ABP9MF08_9MICO</name>
<accession>A0ABP9MF08</accession>
<dbReference type="Proteomes" id="UP001501407">
    <property type="component" value="Unassembled WGS sequence"/>
</dbReference>
<evidence type="ECO:0000313" key="2">
    <source>
        <dbReference type="Proteomes" id="UP001501407"/>
    </source>
</evidence>
<organism evidence="1 2">
    <name type="scientific">Microbacterium yannicii</name>
    <dbReference type="NCBI Taxonomy" id="671622"/>
    <lineage>
        <taxon>Bacteria</taxon>
        <taxon>Bacillati</taxon>
        <taxon>Actinomycetota</taxon>
        <taxon>Actinomycetes</taxon>
        <taxon>Micrococcales</taxon>
        <taxon>Microbacteriaceae</taxon>
        <taxon>Microbacterium</taxon>
    </lineage>
</organism>
<comment type="caution">
    <text evidence="1">The sequence shown here is derived from an EMBL/GenBank/DDBJ whole genome shotgun (WGS) entry which is preliminary data.</text>
</comment>
<sequence>MRAAADRAARRGTLQRGTVRVVFLVHNKDAWDSIGEVIQIMRASSDFEPVVVTIPHHYGGGDESRGEGRIHRFLAERGVPHLRLRNDEQTWARELLLALDPDVVFRQSQWDSDVDSAFSAENLAWARLALIPYETMNPTKNVPWDHPPVNSALDQHWHRAAWLVFVANEDVVEIARTDTLTGGSQYRAVGHPKADALRKMAPFWPSPEVPAKRRRVLWSAHHSILDGWNDFGMFPQVKDDMLRWASEDLGTEFVFTHHPYLRGTLRRPESPLKSADFKDWLAMWRALPNTVYWRGEYAPVLAATDLLVTDGPSMITESQVLTVPTLFLERDEHVEFNRVGERIVSGVHRVPDVAAARAIAELISEKGDPLASTQRENIRRLFGEPGAAQRIVDTILAEAQMETSGLR</sequence>
<reference evidence="2" key="1">
    <citation type="journal article" date="2019" name="Int. J. Syst. Evol. Microbiol.">
        <title>The Global Catalogue of Microorganisms (GCM) 10K type strain sequencing project: providing services to taxonomists for standard genome sequencing and annotation.</title>
        <authorList>
            <consortium name="The Broad Institute Genomics Platform"/>
            <consortium name="The Broad Institute Genome Sequencing Center for Infectious Disease"/>
            <person name="Wu L."/>
            <person name="Ma J."/>
        </authorList>
    </citation>
    <scope>NUCLEOTIDE SEQUENCE [LARGE SCALE GENOMIC DNA]</scope>
    <source>
        <strain evidence="2">JCM 18959</strain>
    </source>
</reference>
<protein>
    <recommendedName>
        <fullName evidence="3">UDP-N-acetylglucosamine 2-epimerase domain-containing protein</fullName>
    </recommendedName>
</protein>
<keyword evidence="2" id="KW-1185">Reference proteome</keyword>
<proteinExistence type="predicted"/>
<dbReference type="SUPFAM" id="SSF53756">
    <property type="entry name" value="UDP-Glycosyltransferase/glycogen phosphorylase"/>
    <property type="match status" value="1"/>
</dbReference>
<dbReference type="EMBL" id="BAABKZ010000002">
    <property type="protein sequence ID" value="GAA5095646.1"/>
    <property type="molecule type" value="Genomic_DNA"/>
</dbReference>